<feature type="region of interest" description="Disordered" evidence="1">
    <location>
        <begin position="253"/>
        <end position="273"/>
    </location>
</feature>
<dbReference type="Proteomes" id="UP001189429">
    <property type="component" value="Unassembled WGS sequence"/>
</dbReference>
<keyword evidence="4" id="KW-1185">Reference proteome</keyword>
<dbReference type="EMBL" id="CAUYUJ010011001">
    <property type="protein sequence ID" value="CAK0830700.1"/>
    <property type="molecule type" value="Genomic_DNA"/>
</dbReference>
<dbReference type="InterPro" id="IPR052276">
    <property type="entry name" value="Diphthamide-biosynth_chaperone"/>
</dbReference>
<evidence type="ECO:0000256" key="1">
    <source>
        <dbReference type="SAM" id="MobiDB-lite"/>
    </source>
</evidence>
<gene>
    <name evidence="3" type="ORF">PCOR1329_LOCUS29264</name>
</gene>
<name>A0ABN9SF61_9DINO</name>
<dbReference type="PANTHER" id="PTHR44240">
    <property type="entry name" value="DNAJ DOMAIN (PROKARYOTIC HEAT SHOCK PROTEIN)-RELATED"/>
    <property type="match status" value="1"/>
</dbReference>
<dbReference type="PROSITE" id="PS00636">
    <property type="entry name" value="DNAJ_1"/>
    <property type="match status" value="1"/>
</dbReference>
<feature type="compositionally biased region" description="Low complexity" evidence="1">
    <location>
        <begin position="707"/>
        <end position="716"/>
    </location>
</feature>
<feature type="compositionally biased region" description="Basic and acidic residues" evidence="1">
    <location>
        <begin position="101"/>
        <end position="114"/>
    </location>
</feature>
<evidence type="ECO:0000313" key="3">
    <source>
        <dbReference type="EMBL" id="CAK0830700.1"/>
    </source>
</evidence>
<dbReference type="SMART" id="SM00271">
    <property type="entry name" value="DnaJ"/>
    <property type="match status" value="1"/>
</dbReference>
<dbReference type="Pfam" id="PF00226">
    <property type="entry name" value="DnaJ"/>
    <property type="match status" value="1"/>
</dbReference>
<protein>
    <recommendedName>
        <fullName evidence="2">J domain-containing protein</fullName>
    </recommendedName>
</protein>
<dbReference type="PROSITE" id="PS50076">
    <property type="entry name" value="DNAJ_2"/>
    <property type="match status" value="1"/>
</dbReference>
<feature type="domain" description="J" evidence="2">
    <location>
        <begin position="186"/>
        <end position="247"/>
    </location>
</feature>
<dbReference type="PANTHER" id="PTHR44240:SF10">
    <property type="entry name" value="J DOMAIN-CONTAINING PROTEIN"/>
    <property type="match status" value="1"/>
</dbReference>
<organism evidence="3 4">
    <name type="scientific">Prorocentrum cordatum</name>
    <dbReference type="NCBI Taxonomy" id="2364126"/>
    <lineage>
        <taxon>Eukaryota</taxon>
        <taxon>Sar</taxon>
        <taxon>Alveolata</taxon>
        <taxon>Dinophyceae</taxon>
        <taxon>Prorocentrales</taxon>
        <taxon>Prorocentraceae</taxon>
        <taxon>Prorocentrum</taxon>
    </lineage>
</organism>
<dbReference type="SUPFAM" id="SSF46565">
    <property type="entry name" value="Chaperone J-domain"/>
    <property type="match status" value="1"/>
</dbReference>
<accession>A0ABN9SF61</accession>
<feature type="compositionally biased region" description="Low complexity" evidence="1">
    <location>
        <begin position="81"/>
        <end position="90"/>
    </location>
</feature>
<feature type="compositionally biased region" description="Low complexity" evidence="1">
    <location>
        <begin position="610"/>
        <end position="630"/>
    </location>
</feature>
<dbReference type="InterPro" id="IPR001623">
    <property type="entry name" value="DnaJ_domain"/>
</dbReference>
<evidence type="ECO:0000259" key="2">
    <source>
        <dbReference type="PROSITE" id="PS50076"/>
    </source>
</evidence>
<reference evidence="3" key="1">
    <citation type="submission" date="2023-10" db="EMBL/GenBank/DDBJ databases">
        <authorList>
            <person name="Chen Y."/>
            <person name="Shah S."/>
            <person name="Dougan E. K."/>
            <person name="Thang M."/>
            <person name="Chan C."/>
        </authorList>
    </citation>
    <scope>NUCLEOTIDE SEQUENCE [LARGE SCALE GENOMIC DNA]</scope>
</reference>
<sequence length="724" mass="75419">MLKGCVPAGLHESRRRARSALESLRAAAHGARGVAAHAGASAGSQETSLVARAKLDAAGDVDLEHLWNEIWSTIELGHQHSPSSRTSPARPADDLASCVTPEKRETKAEADARRARAGKQPKHGSSLALGPEALTVAPSAKLKPLVSAPATACPAWPKPRPARALVRSRKVQPSLSKQQLAASTAIHYGVLGLRRSASLAEVRAAFRRLALQTHPDKGGDPVQFHAVAAAFEELEDPDRRAAYDKKLVQSGSTDGLDAAEEQVARCPGKNAKSESVSTAVAPRALYEQLLDFLPATWPKRLLAVEIPTLKALRDLADQLHKLHGMAPAHDEVFAAERSIHKHNNGLYSVTVSWSSLKVMSGRTRSLAQAIDWHVALTRVKSSAARRLAGSRRTGAGDELIQDEMLAILKEEPHIQLAFQFTVQSHGRTVVTPASSSLKQAKEFRHCVSRATKRTLDKALGLAAQDAQQSRRSRHAQGGALVLALCGELRRRAVAAAGADGAQQRGVKRGADASAPMLALPQPLRRLRYKTSPLLALPPPPGAQVAGPPQGCSRRAAKETQMPCLLVAGEPPARSAAGEHLGEQLPAAKRPRVDGRAPACTPRPELGGFLSGPAAAARAASDGPRAAPARSVAAGDQAGETGAAALAPTGSVDGMQTRGRSRAAATAAAAALARLSPVGPGRAGAPAQGPPCLGARAAGSPAGLRCTPSGLVLSGPSPLEPPSGI</sequence>
<feature type="region of interest" description="Disordered" evidence="1">
    <location>
        <begin position="676"/>
        <end position="724"/>
    </location>
</feature>
<feature type="region of interest" description="Disordered" evidence="1">
    <location>
        <begin position="602"/>
        <end position="635"/>
    </location>
</feature>
<dbReference type="InterPro" id="IPR036869">
    <property type="entry name" value="J_dom_sf"/>
</dbReference>
<feature type="compositionally biased region" description="Low complexity" evidence="1">
    <location>
        <begin position="676"/>
        <end position="690"/>
    </location>
</feature>
<evidence type="ECO:0000313" key="4">
    <source>
        <dbReference type="Proteomes" id="UP001189429"/>
    </source>
</evidence>
<proteinExistence type="predicted"/>
<feature type="region of interest" description="Disordered" evidence="1">
    <location>
        <begin position="78"/>
        <end position="127"/>
    </location>
</feature>
<dbReference type="CDD" id="cd06257">
    <property type="entry name" value="DnaJ"/>
    <property type="match status" value="1"/>
</dbReference>
<dbReference type="InterPro" id="IPR018253">
    <property type="entry name" value="DnaJ_domain_CS"/>
</dbReference>
<comment type="caution">
    <text evidence="3">The sequence shown here is derived from an EMBL/GenBank/DDBJ whole genome shotgun (WGS) entry which is preliminary data.</text>
</comment>
<dbReference type="Gene3D" id="1.10.287.110">
    <property type="entry name" value="DnaJ domain"/>
    <property type="match status" value="1"/>
</dbReference>
<dbReference type="PRINTS" id="PR00625">
    <property type="entry name" value="JDOMAIN"/>
</dbReference>